<dbReference type="HOGENOM" id="CLU_2776027_0_0_1"/>
<evidence type="ECO:0000313" key="1">
    <source>
        <dbReference type="EMBL" id="EXK23267.1"/>
    </source>
</evidence>
<reference evidence="1" key="2">
    <citation type="submission" date="2014-02" db="EMBL/GenBank/DDBJ databases">
        <title>Annotation of the Genome Sequence of Fusarium oxysporum f. sp. melonis 26406.</title>
        <authorList>
            <consortium name="The Broad Institute Genomics Platform"/>
            <person name="Ma L.-J."/>
            <person name="Corby-Kistler H."/>
            <person name="Broz K."/>
            <person name="Gale L.R."/>
            <person name="Jonkers W."/>
            <person name="O'Donnell K."/>
            <person name="Ploetz R."/>
            <person name="Steinberg C."/>
            <person name="Schwartz D.C."/>
            <person name="VanEtten H."/>
            <person name="Zhou S."/>
            <person name="Young S.K."/>
            <person name="Zeng Q."/>
            <person name="Gargeya S."/>
            <person name="Fitzgerald M."/>
            <person name="Abouelleil A."/>
            <person name="Alvarado L."/>
            <person name="Chapman S.B."/>
            <person name="Gainer-Dewar J."/>
            <person name="Goldberg J."/>
            <person name="Griggs A."/>
            <person name="Gujja S."/>
            <person name="Hansen M."/>
            <person name="Howarth C."/>
            <person name="Imamovic A."/>
            <person name="Ireland A."/>
            <person name="Larimer J."/>
            <person name="McCowan C."/>
            <person name="Murphy C."/>
            <person name="Pearson M."/>
            <person name="Poon T.W."/>
            <person name="Priest M."/>
            <person name="Roberts A."/>
            <person name="Saif S."/>
            <person name="Shea T."/>
            <person name="Sykes S."/>
            <person name="Wortman J."/>
            <person name="Nusbaum C."/>
            <person name="Birren B."/>
        </authorList>
    </citation>
    <scope>NUCLEOTIDE SEQUENCE</scope>
    <source>
        <strain evidence="1">26406</strain>
    </source>
</reference>
<dbReference type="VEuPathDB" id="FungiDB:FOMG_19954"/>
<protein>
    <submittedName>
        <fullName evidence="1">Uncharacterized protein</fullName>
    </submittedName>
</protein>
<gene>
    <name evidence="1" type="ORF">FOMG_19954</name>
</gene>
<accession>W9Z3Q8</accession>
<organism evidence="1">
    <name type="scientific">Fusarium oxysporum f. sp. melonis 26406</name>
    <dbReference type="NCBI Taxonomy" id="1089452"/>
    <lineage>
        <taxon>Eukaryota</taxon>
        <taxon>Fungi</taxon>
        <taxon>Dikarya</taxon>
        <taxon>Ascomycota</taxon>
        <taxon>Pezizomycotina</taxon>
        <taxon>Sordariomycetes</taxon>
        <taxon>Hypocreomycetidae</taxon>
        <taxon>Hypocreales</taxon>
        <taxon>Nectriaceae</taxon>
        <taxon>Fusarium</taxon>
        <taxon>Fusarium oxysporum species complex</taxon>
    </lineage>
</organism>
<dbReference type="EMBL" id="KI981131">
    <property type="protein sequence ID" value="EXK23267.1"/>
    <property type="molecule type" value="Genomic_DNA"/>
</dbReference>
<dbReference type="Proteomes" id="UP000030703">
    <property type="component" value="Unassembled WGS sequence"/>
</dbReference>
<dbReference type="AlphaFoldDB" id="W9Z3Q8"/>
<reference evidence="1" key="1">
    <citation type="submission" date="2012-04" db="EMBL/GenBank/DDBJ databases">
        <title>The Genome Sequence of Fusarium oxysporum melonis.</title>
        <authorList>
            <consortium name="The Broad Institute Genome Sequencing Platform"/>
            <person name="Ma L.-J."/>
            <person name="Gale L.R."/>
            <person name="Schwartz D.C."/>
            <person name="Zhou S."/>
            <person name="Corby-Kistler H."/>
            <person name="Young S.K."/>
            <person name="Zeng Q."/>
            <person name="Gargeya S."/>
            <person name="Fitzgerald M."/>
            <person name="Haas B."/>
            <person name="Abouelleil A."/>
            <person name="Alvarado L."/>
            <person name="Arachchi H.M."/>
            <person name="Berlin A."/>
            <person name="Brown A."/>
            <person name="Chapman S.B."/>
            <person name="Chen Z."/>
            <person name="Dunbar C."/>
            <person name="Freedman E."/>
            <person name="Gearin G."/>
            <person name="Goldberg J."/>
            <person name="Griggs A."/>
            <person name="Gujja S."/>
            <person name="Heiman D."/>
            <person name="Howarth C."/>
            <person name="Larson L."/>
            <person name="Lui A."/>
            <person name="MacDonald P.J.P."/>
            <person name="Montmayeur A."/>
            <person name="Murphy C."/>
            <person name="Neiman D."/>
            <person name="Pearson M."/>
            <person name="Priest M."/>
            <person name="Roberts A."/>
            <person name="Saif S."/>
            <person name="Shea T."/>
            <person name="Shenoy N."/>
            <person name="Sisk P."/>
            <person name="Stolte C."/>
            <person name="Sykes S."/>
            <person name="Wortman J."/>
            <person name="Nusbaum C."/>
            <person name="Birren B."/>
        </authorList>
    </citation>
    <scope>NUCLEOTIDE SEQUENCE</scope>
    <source>
        <strain evidence="1">26406</strain>
    </source>
</reference>
<name>W9Z3Q8_FUSOX</name>
<sequence length="69" mass="7907">MGSRMEYPSARTKLCRGILKRMSFRSSAWFAKPIGMLLNRPLAMPMQRSFGQCMVENEIPIKGLKQSEI</sequence>
<proteinExistence type="predicted"/>